<keyword evidence="2" id="KW-1185">Reference proteome</keyword>
<reference evidence="1" key="1">
    <citation type="submission" date="2021-11" db="EMBL/GenBank/DDBJ databases">
        <title>Description of novel Flavobacterium species.</title>
        <authorList>
            <person name="Saticioglu I.B."/>
            <person name="Ay H."/>
            <person name="Altun S."/>
            <person name="Duman M."/>
        </authorList>
    </citation>
    <scope>NUCLEOTIDE SEQUENCE</scope>
    <source>
        <strain evidence="1">F-65</strain>
    </source>
</reference>
<dbReference type="PROSITE" id="PS51257">
    <property type="entry name" value="PROKAR_LIPOPROTEIN"/>
    <property type="match status" value="1"/>
</dbReference>
<protein>
    <recommendedName>
        <fullName evidence="3">Lipoprotein</fullName>
    </recommendedName>
</protein>
<organism evidence="1 2">
    <name type="scientific">Flavobacterium pisciphilum</name>
    <dbReference type="NCBI Taxonomy" id="2893755"/>
    <lineage>
        <taxon>Bacteria</taxon>
        <taxon>Pseudomonadati</taxon>
        <taxon>Bacteroidota</taxon>
        <taxon>Flavobacteriia</taxon>
        <taxon>Flavobacteriales</taxon>
        <taxon>Flavobacteriaceae</taxon>
        <taxon>Flavobacterium</taxon>
    </lineage>
</organism>
<dbReference type="EMBL" id="JAJJMO010000001">
    <property type="protein sequence ID" value="MCC9070908.1"/>
    <property type="molecule type" value="Genomic_DNA"/>
</dbReference>
<evidence type="ECO:0008006" key="3">
    <source>
        <dbReference type="Google" id="ProtNLM"/>
    </source>
</evidence>
<proteinExistence type="predicted"/>
<comment type="caution">
    <text evidence="1">The sequence shown here is derived from an EMBL/GenBank/DDBJ whole genome shotgun (WGS) entry which is preliminary data.</text>
</comment>
<dbReference type="RefSeq" id="WP_229987571.1">
    <property type="nucleotide sequence ID" value="NZ_JAJJMO010000001.1"/>
</dbReference>
<gene>
    <name evidence="1" type="ORF">LNQ49_04760</name>
</gene>
<evidence type="ECO:0000313" key="1">
    <source>
        <dbReference type="EMBL" id="MCC9070908.1"/>
    </source>
</evidence>
<sequence>MEAYRLILIRLLFVLTIFTSCSKEQEINYYKTYSIENKKNNPVERNYYILFCKNSSGQICLVESYEIFYVYKKNNILGEYDVFFNNILNQKVSMKADATDHVCFEIDKKIENDYKKLDRNDFLLKYAYESADKKRYLINNKLVGDNNLCVAYFLFKSGFGIIFDDYLGSYYVNNLTLEMQARSKD</sequence>
<accession>A0ABS8MQ74</accession>
<name>A0ABS8MQ74_9FLAO</name>
<dbReference type="Proteomes" id="UP001430919">
    <property type="component" value="Unassembled WGS sequence"/>
</dbReference>
<evidence type="ECO:0000313" key="2">
    <source>
        <dbReference type="Proteomes" id="UP001430919"/>
    </source>
</evidence>